<reference evidence="3 4" key="1">
    <citation type="journal article" date="2020" name="ISME J.">
        <title>Comparative genomics reveals insights into cyanobacterial evolution and habitat adaptation.</title>
        <authorList>
            <person name="Chen M.Y."/>
            <person name="Teng W.K."/>
            <person name="Zhao L."/>
            <person name="Hu C.X."/>
            <person name="Zhou Y.K."/>
            <person name="Han B.P."/>
            <person name="Song L.R."/>
            <person name="Shu W.S."/>
        </authorList>
    </citation>
    <scope>NUCLEOTIDE SEQUENCE [LARGE SCALE GENOMIC DNA]</scope>
    <source>
        <strain evidence="3 4">FACHB-1370</strain>
    </source>
</reference>
<name>A0ABR8EGH7_9CYAN</name>
<dbReference type="RefSeq" id="WP_054465906.1">
    <property type="nucleotide sequence ID" value="NZ_JACJSK010000021.1"/>
</dbReference>
<evidence type="ECO:0000313" key="4">
    <source>
        <dbReference type="Proteomes" id="UP000641954"/>
    </source>
</evidence>
<protein>
    <submittedName>
        <fullName evidence="3">Uncharacterized protein</fullName>
    </submittedName>
</protein>
<dbReference type="EMBL" id="JACJSK010000021">
    <property type="protein sequence ID" value="MBD2545248.1"/>
    <property type="molecule type" value="Genomic_DNA"/>
</dbReference>
<organism evidence="3 4">
    <name type="scientific">Planktothricoides raciborskii FACHB-1370</name>
    <dbReference type="NCBI Taxonomy" id="2949576"/>
    <lineage>
        <taxon>Bacteria</taxon>
        <taxon>Bacillati</taxon>
        <taxon>Cyanobacteriota</taxon>
        <taxon>Cyanophyceae</taxon>
        <taxon>Oscillatoriophycideae</taxon>
        <taxon>Oscillatoriales</taxon>
        <taxon>Oscillatoriaceae</taxon>
        <taxon>Planktothricoides</taxon>
    </lineage>
</organism>
<evidence type="ECO:0000256" key="2">
    <source>
        <dbReference type="SAM" id="Phobius"/>
    </source>
</evidence>
<feature type="transmembrane region" description="Helical" evidence="2">
    <location>
        <begin position="20"/>
        <end position="40"/>
    </location>
</feature>
<dbReference type="Proteomes" id="UP000641954">
    <property type="component" value="Unassembled WGS sequence"/>
</dbReference>
<gene>
    <name evidence="3" type="ORF">H6G72_15690</name>
</gene>
<evidence type="ECO:0000313" key="3">
    <source>
        <dbReference type="EMBL" id="MBD2545248.1"/>
    </source>
</evidence>
<feature type="compositionally biased region" description="Polar residues" evidence="1">
    <location>
        <begin position="61"/>
        <end position="86"/>
    </location>
</feature>
<accession>A0ABR8EGH7</accession>
<keyword evidence="2" id="KW-1133">Transmembrane helix</keyword>
<keyword evidence="2" id="KW-0812">Transmembrane</keyword>
<feature type="region of interest" description="Disordered" evidence="1">
    <location>
        <begin position="108"/>
        <end position="128"/>
    </location>
</feature>
<evidence type="ECO:0000256" key="1">
    <source>
        <dbReference type="SAM" id="MobiDB-lite"/>
    </source>
</evidence>
<keyword evidence="4" id="KW-1185">Reference proteome</keyword>
<keyword evidence="2" id="KW-0472">Membrane</keyword>
<feature type="region of interest" description="Disordered" evidence="1">
    <location>
        <begin position="49"/>
        <end position="86"/>
    </location>
</feature>
<proteinExistence type="predicted"/>
<sequence>MSSNKVTENTSADQHYRSDALIATGATVSVLILGGVLQFISPKVTPEKMATPAEESKPAVTYSTSLSTPSNPGETSLSPESTSGTNQEIPLVTENLSVTSQPRIDTATAPATTAPATTAPATTAPATSAPAIAESTITDPATLEALNSQVLSKIDENWTTNPTFTSSLVYQINVTESGAIASYKEINESAKNYSNETPLPSLIDPAATSDKTAKFVVVFTPSGQLEVSPWISGN</sequence>
<comment type="caution">
    <text evidence="3">The sequence shown here is derived from an EMBL/GenBank/DDBJ whole genome shotgun (WGS) entry which is preliminary data.</text>
</comment>